<accession>A0A7K0EKK4</accession>
<dbReference type="OrthoDB" id="949239at2"/>
<keyword evidence="4" id="KW-1185">Reference proteome</keyword>
<dbReference type="Proteomes" id="UP000441754">
    <property type="component" value="Unassembled WGS sequence"/>
</dbReference>
<feature type="domain" description="3-keto-alpha-glucoside-1,2-lyase/3-keto-2-hydroxy-glucal hydratase" evidence="2">
    <location>
        <begin position="37"/>
        <end position="219"/>
    </location>
</feature>
<dbReference type="RefSeq" id="WP_154175720.1">
    <property type="nucleotide sequence ID" value="NZ_WJXZ01000007.1"/>
</dbReference>
<sequence>MKNLVVILCVALLSGACSKSSTTKTASGGKAAKPEKGWISLFDGKSFDGWKVGKNADSFKIEDGAIAVNGPVGHLFYMGPVKDHNFKNFQFKAKVMTLPGSNSGMYFHTQYQEESWPKKGFEVQVNNSHTDWRRTASLYAIQDVKETYVKDNEWYTEEIMVQGKKVTIKINDKVVNEYTEPEGVERPKDMSERKIGSGTFALQAHDPKSKVYYKDIMVKVLPD</sequence>
<dbReference type="Pfam" id="PF06439">
    <property type="entry name" value="3keto-disac_hyd"/>
    <property type="match status" value="1"/>
</dbReference>
<dbReference type="InterPro" id="IPR010496">
    <property type="entry name" value="AL/BT2_dom"/>
</dbReference>
<dbReference type="PROSITE" id="PS51257">
    <property type="entry name" value="PROKAR_LIPOPROTEIN"/>
    <property type="match status" value="1"/>
</dbReference>
<dbReference type="Gene3D" id="2.60.120.560">
    <property type="entry name" value="Exo-inulinase, domain 1"/>
    <property type="match status" value="1"/>
</dbReference>
<feature type="chain" id="PRO_5029762128" evidence="1">
    <location>
        <begin position="20"/>
        <end position="223"/>
    </location>
</feature>
<evidence type="ECO:0000313" key="3">
    <source>
        <dbReference type="EMBL" id="MRS62339.1"/>
    </source>
</evidence>
<reference evidence="3 4" key="1">
    <citation type="journal article" date="2018" name="Antonie Van Leeuwenhoek">
        <title>Larkinella terrae sp. nov., isolated from soil on Jeju Island, South Korea.</title>
        <authorList>
            <person name="Ten L.N."/>
            <person name="Jeon J."/>
            <person name="Park S.J."/>
            <person name="Park S."/>
            <person name="Lee S.Y."/>
            <person name="Kim M.K."/>
            <person name="Jung H.Y."/>
        </authorList>
    </citation>
    <scope>NUCLEOTIDE SEQUENCE [LARGE SCALE GENOMIC DNA]</scope>
    <source>
        <strain evidence="3 4">KCTC 52001</strain>
    </source>
</reference>
<evidence type="ECO:0000259" key="2">
    <source>
        <dbReference type="Pfam" id="PF06439"/>
    </source>
</evidence>
<comment type="caution">
    <text evidence="3">The sequence shown here is derived from an EMBL/GenBank/DDBJ whole genome shotgun (WGS) entry which is preliminary data.</text>
</comment>
<dbReference type="GO" id="GO:0016787">
    <property type="term" value="F:hydrolase activity"/>
    <property type="evidence" value="ECO:0007669"/>
    <property type="project" value="InterPro"/>
</dbReference>
<proteinExistence type="predicted"/>
<organism evidence="3 4">
    <name type="scientific">Larkinella terrae</name>
    <dbReference type="NCBI Taxonomy" id="2025311"/>
    <lineage>
        <taxon>Bacteria</taxon>
        <taxon>Pseudomonadati</taxon>
        <taxon>Bacteroidota</taxon>
        <taxon>Cytophagia</taxon>
        <taxon>Cytophagales</taxon>
        <taxon>Spirosomataceae</taxon>
        <taxon>Larkinella</taxon>
    </lineage>
</organism>
<gene>
    <name evidence="3" type="ORF">GJJ30_13645</name>
</gene>
<name>A0A7K0EKK4_9BACT</name>
<dbReference type="AlphaFoldDB" id="A0A7K0EKK4"/>
<keyword evidence="1" id="KW-0732">Signal</keyword>
<evidence type="ECO:0000256" key="1">
    <source>
        <dbReference type="SAM" id="SignalP"/>
    </source>
</evidence>
<evidence type="ECO:0000313" key="4">
    <source>
        <dbReference type="Proteomes" id="UP000441754"/>
    </source>
</evidence>
<dbReference type="EMBL" id="WJXZ01000007">
    <property type="protein sequence ID" value="MRS62339.1"/>
    <property type="molecule type" value="Genomic_DNA"/>
</dbReference>
<protein>
    <submittedName>
        <fullName evidence="3">DUF1080 domain-containing protein</fullName>
    </submittedName>
</protein>
<feature type="signal peptide" evidence="1">
    <location>
        <begin position="1"/>
        <end position="19"/>
    </location>
</feature>